<proteinExistence type="predicted"/>
<dbReference type="EMBL" id="CAVK010000043">
    <property type="protein sequence ID" value="CCW16569.1"/>
    <property type="molecule type" value="Genomic_DNA"/>
</dbReference>
<organism evidence="2 3">
    <name type="scientific">Sphingobium indicum BiD32</name>
    <dbReference type="NCBI Taxonomy" id="1301087"/>
    <lineage>
        <taxon>Bacteria</taxon>
        <taxon>Pseudomonadati</taxon>
        <taxon>Pseudomonadota</taxon>
        <taxon>Alphaproteobacteria</taxon>
        <taxon>Sphingomonadales</taxon>
        <taxon>Sphingomonadaceae</taxon>
        <taxon>Sphingobium</taxon>
    </lineage>
</organism>
<evidence type="ECO:0000313" key="3">
    <source>
        <dbReference type="Proteomes" id="UP000013201"/>
    </source>
</evidence>
<dbReference type="PANTHER" id="PTHR43792">
    <property type="entry name" value="GNAT FAMILY, PUTATIVE (AFU_ORTHOLOGUE AFUA_3G00765)-RELATED-RELATED"/>
    <property type="match status" value="1"/>
</dbReference>
<dbReference type="InterPro" id="IPR051531">
    <property type="entry name" value="N-acetyltransferase"/>
</dbReference>
<dbReference type="AlphaFoldDB" id="N1MIG0"/>
<dbReference type="InterPro" id="IPR000182">
    <property type="entry name" value="GNAT_dom"/>
</dbReference>
<protein>
    <recommendedName>
        <fullName evidence="1">N-acetyltransferase domain-containing protein</fullName>
    </recommendedName>
</protein>
<gene>
    <name evidence="2" type="ORF">EBBID32_9060</name>
</gene>
<reference evidence="3" key="2">
    <citation type="submission" date="2013-04" db="EMBL/GenBank/DDBJ databases">
        <title>Bisphenol A degrading Sphingobium sp. strain BiD32.</title>
        <authorList>
            <person name="Nielsen J.L."/>
            <person name="Zhou N.A."/>
            <person name="Kjeldal H."/>
        </authorList>
    </citation>
    <scope>NUCLEOTIDE SEQUENCE [LARGE SCALE GENOMIC DNA]</scope>
    <source>
        <strain evidence="3">BiD32</strain>
    </source>
</reference>
<feature type="domain" description="N-acetyltransferase" evidence="1">
    <location>
        <begin position="12"/>
        <end position="175"/>
    </location>
</feature>
<sequence length="188" mass="19528">MTPAPLLHTDRLILRPHSVADYPACCALWGDAAVVRHIGGSPQDAQAVWFRLLRYAGMWSLLGYGMWVMQDRATGAMVGEAGLLSAARGLPELDGVPEAGWVLGPQAWGRGLATEAMAAVLSWADAHLEVAAIRCIIEPDNGASIKVAAKLGFSELGDAVLGGKAIRVFDRPFLPGTGRGTGAAGGGG</sequence>
<dbReference type="PANTHER" id="PTHR43792:SF16">
    <property type="entry name" value="N-ACETYLTRANSFERASE DOMAIN-CONTAINING PROTEIN"/>
    <property type="match status" value="1"/>
</dbReference>
<evidence type="ECO:0000259" key="1">
    <source>
        <dbReference type="PROSITE" id="PS51186"/>
    </source>
</evidence>
<dbReference type="Proteomes" id="UP000013201">
    <property type="component" value="Unassembled WGS sequence"/>
</dbReference>
<dbReference type="GO" id="GO:0016747">
    <property type="term" value="F:acyltransferase activity, transferring groups other than amino-acyl groups"/>
    <property type="evidence" value="ECO:0007669"/>
    <property type="project" value="InterPro"/>
</dbReference>
<dbReference type="RefSeq" id="WP_006951419.1">
    <property type="nucleotide sequence ID" value="NZ_CAVK010000043.1"/>
</dbReference>
<evidence type="ECO:0000313" key="2">
    <source>
        <dbReference type="EMBL" id="CCW16569.1"/>
    </source>
</evidence>
<reference evidence="2 3" key="1">
    <citation type="submission" date="2013-03" db="EMBL/GenBank/DDBJ databases">
        <authorList>
            <person name="Le V."/>
        </authorList>
    </citation>
    <scope>NUCLEOTIDE SEQUENCE [LARGE SCALE GENOMIC DNA]</scope>
    <source>
        <strain evidence="2 3">BiD32</strain>
    </source>
</reference>
<comment type="caution">
    <text evidence="2">The sequence shown here is derived from an EMBL/GenBank/DDBJ whole genome shotgun (WGS) entry which is preliminary data.</text>
</comment>
<dbReference type="PROSITE" id="PS51186">
    <property type="entry name" value="GNAT"/>
    <property type="match status" value="1"/>
</dbReference>
<name>N1MIG0_9SPHN</name>
<dbReference type="Gene3D" id="3.40.630.30">
    <property type="match status" value="1"/>
</dbReference>
<keyword evidence="3" id="KW-1185">Reference proteome</keyword>
<dbReference type="Pfam" id="PF13302">
    <property type="entry name" value="Acetyltransf_3"/>
    <property type="match status" value="1"/>
</dbReference>
<dbReference type="OrthoDB" id="6293260at2"/>
<dbReference type="SUPFAM" id="SSF55729">
    <property type="entry name" value="Acyl-CoA N-acyltransferases (Nat)"/>
    <property type="match status" value="1"/>
</dbReference>
<accession>N1MIG0</accession>
<dbReference type="InterPro" id="IPR016181">
    <property type="entry name" value="Acyl_CoA_acyltransferase"/>
</dbReference>